<evidence type="ECO:0000259" key="10">
    <source>
        <dbReference type="PROSITE" id="PS51278"/>
    </source>
</evidence>
<evidence type="ECO:0000256" key="8">
    <source>
        <dbReference type="PIRSR" id="PIRSR001589-1"/>
    </source>
</evidence>
<comment type="pathway">
    <text evidence="1">Amino-acid biosynthesis; L-asparagine biosynthesis; L-asparagine from L-aspartate (L-Gln route): step 1/1.</text>
</comment>
<reference evidence="11" key="1">
    <citation type="submission" date="2017-08" db="EMBL/GenBank/DDBJ databases">
        <authorList>
            <person name="Imhoff J.F."/>
            <person name="Rahn T."/>
            <person name="Kuenzel S."/>
            <person name="Neulinger S.C."/>
        </authorList>
    </citation>
    <scope>NUCLEOTIDE SEQUENCE</scope>
    <source>
        <strain evidence="11">DSM 11080</strain>
    </source>
</reference>
<evidence type="ECO:0000313" key="11">
    <source>
        <dbReference type="EMBL" id="MBK1704753.1"/>
    </source>
</evidence>
<dbReference type="NCBIfam" id="TIGR01536">
    <property type="entry name" value="asn_synth_AEB"/>
    <property type="match status" value="1"/>
</dbReference>
<dbReference type="Gene3D" id="3.40.50.620">
    <property type="entry name" value="HUPs"/>
    <property type="match status" value="1"/>
</dbReference>
<proteinExistence type="inferred from homology"/>
<keyword evidence="5 9" id="KW-0067">ATP-binding</keyword>
<evidence type="ECO:0000313" key="12">
    <source>
        <dbReference type="Proteomes" id="UP001296776"/>
    </source>
</evidence>
<dbReference type="Pfam" id="PF13537">
    <property type="entry name" value="GATase_7"/>
    <property type="match status" value="1"/>
</dbReference>
<evidence type="ECO:0000256" key="9">
    <source>
        <dbReference type="PIRSR" id="PIRSR001589-2"/>
    </source>
</evidence>
<dbReference type="PROSITE" id="PS51278">
    <property type="entry name" value="GATASE_TYPE_2"/>
    <property type="match status" value="1"/>
</dbReference>
<dbReference type="RefSeq" id="WP_200345964.1">
    <property type="nucleotide sequence ID" value="NZ_NRSJ01000014.1"/>
</dbReference>
<dbReference type="PANTHER" id="PTHR43284">
    <property type="entry name" value="ASPARAGINE SYNTHETASE (GLUTAMINE-HYDROLYZING)"/>
    <property type="match status" value="1"/>
</dbReference>
<evidence type="ECO:0000256" key="1">
    <source>
        <dbReference type="ARBA" id="ARBA00005187"/>
    </source>
</evidence>
<organism evidence="11 12">
    <name type="scientific">Halochromatium glycolicum</name>
    <dbReference type="NCBI Taxonomy" id="85075"/>
    <lineage>
        <taxon>Bacteria</taxon>
        <taxon>Pseudomonadati</taxon>
        <taxon>Pseudomonadota</taxon>
        <taxon>Gammaproteobacteria</taxon>
        <taxon>Chromatiales</taxon>
        <taxon>Chromatiaceae</taxon>
        <taxon>Halochromatium</taxon>
    </lineage>
</organism>
<evidence type="ECO:0000256" key="3">
    <source>
        <dbReference type="ARBA" id="ARBA00012737"/>
    </source>
</evidence>
<evidence type="ECO:0000256" key="2">
    <source>
        <dbReference type="ARBA" id="ARBA00005752"/>
    </source>
</evidence>
<protein>
    <recommendedName>
        <fullName evidence="3">asparagine synthase (glutamine-hydrolyzing)</fullName>
        <ecNumber evidence="3">6.3.5.4</ecNumber>
    </recommendedName>
</protein>
<name>A0AAJ0U3R2_9GAMM</name>
<dbReference type="InterPro" id="IPR014729">
    <property type="entry name" value="Rossmann-like_a/b/a_fold"/>
</dbReference>
<dbReference type="InterPro" id="IPR029055">
    <property type="entry name" value="Ntn_hydrolases_N"/>
</dbReference>
<feature type="binding site" evidence="9">
    <location>
        <begin position="372"/>
        <end position="373"/>
    </location>
    <ligand>
        <name>ATP</name>
        <dbReference type="ChEBI" id="CHEBI:30616"/>
    </ligand>
</feature>
<dbReference type="Proteomes" id="UP001296776">
    <property type="component" value="Unassembled WGS sequence"/>
</dbReference>
<accession>A0AAJ0U3R2</accession>
<reference evidence="11" key="2">
    <citation type="journal article" date="2020" name="Microorganisms">
        <title>Osmotic Adaptation and Compatible Solute Biosynthesis of Phototrophic Bacteria as Revealed from Genome Analyses.</title>
        <authorList>
            <person name="Imhoff J.F."/>
            <person name="Rahn T."/>
            <person name="Kunzel S."/>
            <person name="Keller A."/>
            <person name="Neulinger S.C."/>
        </authorList>
    </citation>
    <scope>NUCLEOTIDE SEQUENCE</scope>
    <source>
        <strain evidence="11">DSM 11080</strain>
    </source>
</reference>
<comment type="similarity">
    <text evidence="2">Belongs to the asparagine synthetase family.</text>
</comment>
<feature type="binding site" evidence="9">
    <location>
        <position position="100"/>
    </location>
    <ligand>
        <name>L-glutamine</name>
        <dbReference type="ChEBI" id="CHEBI:58359"/>
    </ligand>
</feature>
<feature type="binding site" evidence="9">
    <location>
        <position position="296"/>
    </location>
    <ligand>
        <name>ATP</name>
        <dbReference type="ChEBI" id="CHEBI:30616"/>
    </ligand>
</feature>
<dbReference type="InterPro" id="IPR017932">
    <property type="entry name" value="GATase_2_dom"/>
</dbReference>
<dbReference type="GO" id="GO:0004066">
    <property type="term" value="F:asparagine synthase (glutamine-hydrolyzing) activity"/>
    <property type="evidence" value="ECO:0007669"/>
    <property type="project" value="UniProtKB-EC"/>
</dbReference>
<dbReference type="InterPro" id="IPR051786">
    <property type="entry name" value="ASN_synthetase/amidase"/>
</dbReference>
<feature type="domain" description="Glutamine amidotransferase type-2" evidence="10">
    <location>
        <begin position="2"/>
        <end position="214"/>
    </location>
</feature>
<feature type="binding site" evidence="9">
    <location>
        <position position="269"/>
    </location>
    <ligand>
        <name>ATP</name>
        <dbReference type="ChEBI" id="CHEBI:30616"/>
    </ligand>
</feature>
<keyword evidence="12" id="KW-1185">Reference proteome</keyword>
<dbReference type="InterPro" id="IPR006426">
    <property type="entry name" value="Asn_synth_AEB"/>
</dbReference>
<dbReference type="GO" id="GO:0005524">
    <property type="term" value="F:ATP binding"/>
    <property type="evidence" value="ECO:0007669"/>
    <property type="project" value="UniProtKB-KW"/>
</dbReference>
<dbReference type="EC" id="6.3.5.4" evidence="3"/>
<evidence type="ECO:0000256" key="4">
    <source>
        <dbReference type="ARBA" id="ARBA00022741"/>
    </source>
</evidence>
<evidence type="ECO:0000256" key="5">
    <source>
        <dbReference type="ARBA" id="ARBA00022840"/>
    </source>
</evidence>
<dbReference type="PANTHER" id="PTHR43284:SF1">
    <property type="entry name" value="ASPARAGINE SYNTHETASE"/>
    <property type="match status" value="1"/>
</dbReference>
<comment type="catalytic activity">
    <reaction evidence="7">
        <text>L-aspartate + L-glutamine + ATP + H2O = L-asparagine + L-glutamate + AMP + diphosphate + H(+)</text>
        <dbReference type="Rhea" id="RHEA:12228"/>
        <dbReference type="ChEBI" id="CHEBI:15377"/>
        <dbReference type="ChEBI" id="CHEBI:15378"/>
        <dbReference type="ChEBI" id="CHEBI:29985"/>
        <dbReference type="ChEBI" id="CHEBI:29991"/>
        <dbReference type="ChEBI" id="CHEBI:30616"/>
        <dbReference type="ChEBI" id="CHEBI:33019"/>
        <dbReference type="ChEBI" id="CHEBI:58048"/>
        <dbReference type="ChEBI" id="CHEBI:58359"/>
        <dbReference type="ChEBI" id="CHEBI:456215"/>
        <dbReference type="EC" id="6.3.5.4"/>
    </reaction>
</comment>
<sequence length="599" mass="66686">MCGICGELGINGAAADLGAVARMMERLQPRGPDHGGSYSDGALAFGHRRLSIIDLSARSNQPMVDQGLGLALVFNGTIYNHPELRRELRDLGYSFFSDGDTEVILKAWHAWGEDCVARLHGMFAFAVWDTNKRQLFLARDRFGIKPLYWSESGGRIRFASTTQALIAAGGISSEIDPVALHNLFTLHAVVPAPRTILSAIRKLPPAHWLRIDADGTKTEGRYWQLDATREPIGSGEPRSEADWVAAIHDALETAVRKRREIADVPVGVLLSGGLDSSLLVALLAEHGVSDLHTFSVGFEDTPEEAGSEFEYSDQVVAHFGTHHHRFRVPNEEVLRRLPEAVDAMTEPMFGQDAVAFYLLAEQVSREIKVVQSGQGADEVFGGYFWYPRIAADQEGGPVDRLRRHYFDRDHDEYLRMVSGPFAGPDHTEALIAERLAEPGADEVIDAVLRLDVTTLIVDDPVKRVDNMTMAWGLEARVPFLDHQLVELAAKCPPALRLRDGGKYPLKAIARGRLPDAVIDRPKGYFPMPALKYVRGPFLELMRDILSSQACRERGLYRRDYIDTLLAAPDQHHTRIQGSKLWHVALLEYWLQRQVDGALI</sequence>
<gene>
    <name evidence="11" type="ORF">CKO40_09430</name>
</gene>
<dbReference type="EMBL" id="NRSJ01000014">
    <property type="protein sequence ID" value="MBK1704753.1"/>
    <property type="molecule type" value="Genomic_DNA"/>
</dbReference>
<dbReference type="InterPro" id="IPR017535">
    <property type="entry name" value="Asparagine_synth"/>
</dbReference>
<dbReference type="GO" id="GO:0005829">
    <property type="term" value="C:cytosol"/>
    <property type="evidence" value="ECO:0007669"/>
    <property type="project" value="TreeGrafter"/>
</dbReference>
<keyword evidence="8" id="KW-0061">Asparagine biosynthesis</keyword>
<keyword evidence="6 8" id="KW-0315">Glutamine amidotransferase</keyword>
<evidence type="ECO:0000256" key="7">
    <source>
        <dbReference type="ARBA" id="ARBA00048741"/>
    </source>
</evidence>
<feature type="active site" description="For GATase activity" evidence="8">
    <location>
        <position position="2"/>
    </location>
</feature>
<dbReference type="InterPro" id="IPR001962">
    <property type="entry name" value="Asn_synthase"/>
</dbReference>
<dbReference type="GO" id="GO:0006529">
    <property type="term" value="P:asparagine biosynthetic process"/>
    <property type="evidence" value="ECO:0007669"/>
    <property type="project" value="UniProtKB-KW"/>
</dbReference>
<comment type="caution">
    <text evidence="11">The sequence shown here is derived from an EMBL/GenBank/DDBJ whole genome shotgun (WGS) entry which is preliminary data.</text>
</comment>
<dbReference type="NCBIfam" id="TIGR03104">
    <property type="entry name" value="trio_amidotrans"/>
    <property type="match status" value="1"/>
</dbReference>
<dbReference type="SUPFAM" id="SSF56235">
    <property type="entry name" value="N-terminal nucleophile aminohydrolases (Ntn hydrolases)"/>
    <property type="match status" value="1"/>
</dbReference>
<dbReference type="CDD" id="cd00712">
    <property type="entry name" value="AsnB"/>
    <property type="match status" value="1"/>
</dbReference>
<dbReference type="AlphaFoldDB" id="A0AAJ0U3R2"/>
<dbReference type="CDD" id="cd01991">
    <property type="entry name" value="Asn_synthase_B_C"/>
    <property type="match status" value="1"/>
</dbReference>
<evidence type="ECO:0000256" key="6">
    <source>
        <dbReference type="ARBA" id="ARBA00022962"/>
    </source>
</evidence>
<dbReference type="Gene3D" id="3.60.20.10">
    <property type="entry name" value="Glutamine Phosphoribosylpyrophosphate, subunit 1, domain 1"/>
    <property type="match status" value="1"/>
</dbReference>
<dbReference type="SUPFAM" id="SSF52402">
    <property type="entry name" value="Adenine nucleotide alpha hydrolases-like"/>
    <property type="match status" value="1"/>
</dbReference>
<keyword evidence="4 9" id="KW-0547">Nucleotide-binding</keyword>
<dbReference type="InterPro" id="IPR033738">
    <property type="entry name" value="AsnB_N"/>
</dbReference>
<dbReference type="Pfam" id="PF00733">
    <property type="entry name" value="Asn_synthase"/>
    <property type="match status" value="1"/>
</dbReference>
<keyword evidence="8" id="KW-0028">Amino-acid biosynthesis</keyword>
<dbReference type="PIRSF" id="PIRSF001589">
    <property type="entry name" value="Asn_synthetase_glu-h"/>
    <property type="match status" value="1"/>
</dbReference>